<comment type="pathway">
    <text evidence="4">Lipid metabolism; fatty acid biosynthesis.</text>
</comment>
<dbReference type="PANTHER" id="PTHR45266">
    <property type="entry name" value="OXALOACETATE DECARBOXYLASE ALPHA CHAIN"/>
    <property type="match status" value="1"/>
</dbReference>
<keyword evidence="4" id="KW-0276">Fatty acid metabolism</keyword>
<gene>
    <name evidence="6" type="ORF">GT347_18605</name>
</gene>
<dbReference type="EMBL" id="CP047650">
    <property type="protein sequence ID" value="QHI99815.1"/>
    <property type="molecule type" value="Genomic_DNA"/>
</dbReference>
<reference evidence="6 7" key="1">
    <citation type="submission" date="2020-01" db="EMBL/GenBank/DDBJ databases">
        <title>Genome sequencing of strain KACC 21265.</title>
        <authorList>
            <person name="Heo J."/>
            <person name="Kim S.-J."/>
            <person name="Kim J.-S."/>
            <person name="Hong S.-B."/>
            <person name="Kwon S.-W."/>
        </authorList>
    </citation>
    <scope>NUCLEOTIDE SEQUENCE [LARGE SCALE GENOMIC DNA]</scope>
    <source>
        <strain evidence="6 7">KACC 21265</strain>
    </source>
</reference>
<evidence type="ECO:0000256" key="3">
    <source>
        <dbReference type="ARBA" id="ARBA00023267"/>
    </source>
</evidence>
<dbReference type="CDD" id="cd06850">
    <property type="entry name" value="biotinyl_domain"/>
    <property type="match status" value="1"/>
</dbReference>
<dbReference type="NCBIfam" id="TIGR00531">
    <property type="entry name" value="BCCP"/>
    <property type="match status" value="1"/>
</dbReference>
<dbReference type="KEGG" id="xyk:GT347_18605"/>
<evidence type="ECO:0000313" key="6">
    <source>
        <dbReference type="EMBL" id="QHI99815.1"/>
    </source>
</evidence>
<keyword evidence="7" id="KW-1185">Reference proteome</keyword>
<dbReference type="GO" id="GO:0006633">
    <property type="term" value="P:fatty acid biosynthetic process"/>
    <property type="evidence" value="ECO:0007669"/>
    <property type="project" value="UniProtKB-UniPathway"/>
</dbReference>
<proteinExistence type="predicted"/>
<sequence>MDLRKLKTLIDLVSESNVSELEITEAEGKVRIVKGGGAVVQQYVQAPVAAVAAPAPVAAAAPAAAAVAAAPEAPAGHIVKSPMVGTLYHASSPGAAAFVQVGSQVKEGDTICIIEAMKILNEIEADKTGTVMQILAENGQAVEYGQPLFVIG</sequence>
<dbReference type="SUPFAM" id="SSF51230">
    <property type="entry name" value="Single hybrid motif"/>
    <property type="match status" value="1"/>
</dbReference>
<dbReference type="RefSeq" id="WP_160553626.1">
    <property type="nucleotide sequence ID" value="NZ_CP047650.1"/>
</dbReference>
<dbReference type="UniPathway" id="UPA00094"/>
<keyword evidence="4" id="KW-0275">Fatty acid biosynthesis</keyword>
<feature type="domain" description="Lipoyl-binding" evidence="5">
    <location>
        <begin position="76"/>
        <end position="152"/>
    </location>
</feature>
<dbReference type="FunFam" id="2.40.50.100:FF:000003">
    <property type="entry name" value="Acetyl-CoA carboxylase biotin carboxyl carrier protein"/>
    <property type="match status" value="1"/>
</dbReference>
<dbReference type="Pfam" id="PF00364">
    <property type="entry name" value="Biotin_lipoyl"/>
    <property type="match status" value="1"/>
</dbReference>
<comment type="function">
    <text evidence="1 4">This protein is a component of the acetyl coenzyme A carboxylase complex; first, biotin carboxylase catalyzes the carboxylation of the carrier protein and then the transcarboxylase transfers the carboxyl group to form malonyl-CoA.</text>
</comment>
<keyword evidence="4" id="KW-0444">Lipid biosynthesis</keyword>
<evidence type="ECO:0000256" key="4">
    <source>
        <dbReference type="RuleBase" id="RU364072"/>
    </source>
</evidence>
<evidence type="ECO:0000256" key="2">
    <source>
        <dbReference type="ARBA" id="ARBA00017562"/>
    </source>
</evidence>
<keyword evidence="6" id="KW-0436">Ligase</keyword>
<accession>A0A857JAQ1</accession>
<dbReference type="Gene3D" id="2.40.50.100">
    <property type="match status" value="1"/>
</dbReference>
<name>A0A857JAQ1_9BURK</name>
<protein>
    <recommendedName>
        <fullName evidence="2 4">Biotin carboxyl carrier protein of acetyl-CoA carboxylase</fullName>
    </recommendedName>
</protein>
<keyword evidence="4" id="KW-0443">Lipid metabolism</keyword>
<dbReference type="InterPro" id="IPR000089">
    <property type="entry name" value="Biotin_lipoyl"/>
</dbReference>
<dbReference type="PANTHER" id="PTHR45266:SF3">
    <property type="entry name" value="OXALOACETATE DECARBOXYLASE ALPHA CHAIN"/>
    <property type="match status" value="1"/>
</dbReference>
<evidence type="ECO:0000259" key="5">
    <source>
        <dbReference type="PROSITE" id="PS50968"/>
    </source>
</evidence>
<keyword evidence="3 4" id="KW-0092">Biotin</keyword>
<dbReference type="GO" id="GO:0009317">
    <property type="term" value="C:acetyl-CoA carboxylase complex"/>
    <property type="evidence" value="ECO:0007669"/>
    <property type="project" value="InterPro"/>
</dbReference>
<dbReference type="PROSITE" id="PS50968">
    <property type="entry name" value="BIOTINYL_LIPOYL"/>
    <property type="match status" value="1"/>
</dbReference>
<evidence type="ECO:0000256" key="1">
    <source>
        <dbReference type="ARBA" id="ARBA00003761"/>
    </source>
</evidence>
<dbReference type="InterPro" id="IPR001249">
    <property type="entry name" value="AcCoA_biotinCC"/>
</dbReference>
<dbReference type="Proteomes" id="UP000464787">
    <property type="component" value="Chromosome"/>
</dbReference>
<dbReference type="AlphaFoldDB" id="A0A857JAQ1"/>
<dbReference type="InterPro" id="IPR050709">
    <property type="entry name" value="Biotin_Carboxyl_Carrier/Decarb"/>
</dbReference>
<dbReference type="InterPro" id="IPR011053">
    <property type="entry name" value="Single_hybrid_motif"/>
</dbReference>
<dbReference type="PRINTS" id="PR01071">
    <property type="entry name" value="ACOABIOTINCC"/>
</dbReference>
<evidence type="ECO:0000313" key="7">
    <source>
        <dbReference type="Proteomes" id="UP000464787"/>
    </source>
</evidence>
<organism evidence="6 7">
    <name type="scientific">Xylophilus rhododendri</name>
    <dbReference type="NCBI Taxonomy" id="2697032"/>
    <lineage>
        <taxon>Bacteria</taxon>
        <taxon>Pseudomonadati</taxon>
        <taxon>Pseudomonadota</taxon>
        <taxon>Betaproteobacteria</taxon>
        <taxon>Burkholderiales</taxon>
        <taxon>Xylophilus</taxon>
    </lineage>
</organism>
<dbReference type="GO" id="GO:0003989">
    <property type="term" value="F:acetyl-CoA carboxylase activity"/>
    <property type="evidence" value="ECO:0007669"/>
    <property type="project" value="InterPro"/>
</dbReference>